<keyword evidence="8" id="KW-1185">Reference proteome</keyword>
<accession>A0AAV3PG67</accession>
<evidence type="ECO:0000256" key="4">
    <source>
        <dbReference type="ARBA" id="ARBA00023136"/>
    </source>
</evidence>
<dbReference type="InterPro" id="IPR044174">
    <property type="entry name" value="BC10-like"/>
</dbReference>
<keyword evidence="5" id="KW-0325">Glycoprotein</keyword>
<comment type="caution">
    <text evidence="7">The sequence shown here is derived from an EMBL/GenBank/DDBJ whole genome shotgun (WGS) entry which is preliminary data.</text>
</comment>
<dbReference type="PANTHER" id="PTHR31042:SF111">
    <property type="entry name" value="CORE-2_I-BRANCHING BETA-1,6-N-ACETYLGLUCOSAMINYLTRANSFERASE FAMILY PROTEIN"/>
    <property type="match status" value="1"/>
</dbReference>
<evidence type="ECO:0000256" key="5">
    <source>
        <dbReference type="ARBA" id="ARBA00023180"/>
    </source>
</evidence>
<comment type="subcellular location">
    <subcellularLocation>
        <location evidence="1">Membrane</location>
        <topology evidence="1">Single-pass type II membrane protein</topology>
    </subcellularLocation>
</comment>
<dbReference type="AlphaFoldDB" id="A0AAV3PG67"/>
<dbReference type="Pfam" id="PF02485">
    <property type="entry name" value="Branch"/>
    <property type="match status" value="1"/>
</dbReference>
<keyword evidence="6" id="KW-1133">Transmembrane helix</keyword>
<evidence type="ECO:0000256" key="2">
    <source>
        <dbReference type="ARBA" id="ARBA00022676"/>
    </source>
</evidence>
<dbReference type="Proteomes" id="UP001454036">
    <property type="component" value="Unassembled WGS sequence"/>
</dbReference>
<reference evidence="7 8" key="1">
    <citation type="submission" date="2024-01" db="EMBL/GenBank/DDBJ databases">
        <title>The complete chloroplast genome sequence of Lithospermum erythrorhizon: insights into the phylogenetic relationship among Boraginaceae species and the maternal lineages of purple gromwells.</title>
        <authorList>
            <person name="Okada T."/>
            <person name="Watanabe K."/>
        </authorList>
    </citation>
    <scope>NUCLEOTIDE SEQUENCE [LARGE SCALE GENOMIC DNA]</scope>
</reference>
<keyword evidence="2" id="KW-0328">Glycosyltransferase</keyword>
<keyword evidence="4 6" id="KW-0472">Membrane</keyword>
<keyword evidence="6" id="KW-0812">Transmembrane</keyword>
<name>A0AAV3PG67_LITER</name>
<evidence type="ECO:0000256" key="3">
    <source>
        <dbReference type="ARBA" id="ARBA00022679"/>
    </source>
</evidence>
<feature type="transmembrane region" description="Helical" evidence="6">
    <location>
        <begin position="39"/>
        <end position="58"/>
    </location>
</feature>
<evidence type="ECO:0000313" key="8">
    <source>
        <dbReference type="Proteomes" id="UP001454036"/>
    </source>
</evidence>
<keyword evidence="3 7" id="KW-0808">Transferase</keyword>
<gene>
    <name evidence="7" type="ORF">LIER_36973</name>
</gene>
<evidence type="ECO:0000256" key="1">
    <source>
        <dbReference type="ARBA" id="ARBA00004606"/>
    </source>
</evidence>
<organism evidence="7 8">
    <name type="scientific">Lithospermum erythrorhizon</name>
    <name type="common">Purple gromwell</name>
    <name type="synonym">Lithospermum officinale var. erythrorhizon</name>
    <dbReference type="NCBI Taxonomy" id="34254"/>
    <lineage>
        <taxon>Eukaryota</taxon>
        <taxon>Viridiplantae</taxon>
        <taxon>Streptophyta</taxon>
        <taxon>Embryophyta</taxon>
        <taxon>Tracheophyta</taxon>
        <taxon>Spermatophyta</taxon>
        <taxon>Magnoliopsida</taxon>
        <taxon>eudicotyledons</taxon>
        <taxon>Gunneridae</taxon>
        <taxon>Pentapetalae</taxon>
        <taxon>asterids</taxon>
        <taxon>lamiids</taxon>
        <taxon>Boraginales</taxon>
        <taxon>Boraginaceae</taxon>
        <taxon>Boraginoideae</taxon>
        <taxon>Lithospermeae</taxon>
        <taxon>Lithospermum</taxon>
    </lineage>
</organism>
<dbReference type="GO" id="GO:0016020">
    <property type="term" value="C:membrane"/>
    <property type="evidence" value="ECO:0007669"/>
    <property type="project" value="UniProtKB-SubCell"/>
</dbReference>
<dbReference type="EMBL" id="BAABME010017328">
    <property type="protein sequence ID" value="GAA0149676.1"/>
    <property type="molecule type" value="Genomic_DNA"/>
</dbReference>
<dbReference type="InterPro" id="IPR003406">
    <property type="entry name" value="Glyco_trans_14"/>
</dbReference>
<sequence>MKQPISLLCDESTIKNQSQIHLVASPLKFFDTQFQCRKLIALIFTFAFGLTIGTLLCFQLKSFSFNLQFNNGGINNVSPPLSIFSRSNMRFKVASPHPTPSSLTFPSITDDPDSLEEFLKPPKAMHNMSEEELLWRASMTPKIQELPYKSVPKIAFMFLTRGPVLLASFWEKFFKGHEGLYSIYIHSSPTNKSFYPEDSVFHDRRIPSKTVEWGKVSMIEAERRLLANALLDFSNQHFVLLSEACIPLFNFSTIYSYLTNTNKNFVELYDRPGPVGRGRYNQNMHPTIKLEQWRKGSQWFAINRELALEVVSDKTYFPVFQKHCLGGHGCYADEHYLPTLVNIKFGGKNSNRGLTWVDWSKGGPHPTGFMRANVTPKLLHKMRGGHKCVYNGKETKHCFMFARKFMPPALGKLLRIAPKIMQFNS</sequence>
<evidence type="ECO:0000313" key="7">
    <source>
        <dbReference type="EMBL" id="GAA0149676.1"/>
    </source>
</evidence>
<protein>
    <submittedName>
        <fullName evidence="7">Transferase</fullName>
    </submittedName>
</protein>
<dbReference type="GO" id="GO:0016757">
    <property type="term" value="F:glycosyltransferase activity"/>
    <property type="evidence" value="ECO:0007669"/>
    <property type="project" value="UniProtKB-KW"/>
</dbReference>
<evidence type="ECO:0000256" key="6">
    <source>
        <dbReference type="SAM" id="Phobius"/>
    </source>
</evidence>
<dbReference type="PANTHER" id="PTHR31042">
    <property type="entry name" value="CORE-2/I-BRANCHING BETA-1,6-N-ACETYLGLUCOSAMINYLTRANSFERASE FAMILY PROTEIN-RELATED"/>
    <property type="match status" value="1"/>
</dbReference>
<proteinExistence type="predicted"/>